<gene>
    <name evidence="2" type="ORF">VKT23_020798</name>
</gene>
<evidence type="ECO:0000256" key="1">
    <source>
        <dbReference type="SAM" id="SignalP"/>
    </source>
</evidence>
<feature type="signal peptide" evidence="1">
    <location>
        <begin position="1"/>
        <end position="21"/>
    </location>
</feature>
<dbReference type="EMBL" id="JBANRG010000076">
    <property type="protein sequence ID" value="KAK7438885.1"/>
    <property type="molecule type" value="Genomic_DNA"/>
</dbReference>
<sequence length="186" mass="19686">MIKFNLLSYPFLLAFSATNNAVMGTILKSPPVISAFNPCGGEIEGVCAEGTKCSGDLPNLCLPLDSFVNNTASFSEVKGFGRPVGTIEDTTNACDNPIPVFTMCTDAQFTGSCETVSTCCDFCFGLGNGFVNDVSSIRILSSQVGCNFWVSSNCVGDGIKIDSGAIFDLSATNYNDRVVAVNCYLR</sequence>
<accession>A0ABR1IQV6</accession>
<comment type="caution">
    <text evidence="2">The sequence shown here is derived from an EMBL/GenBank/DDBJ whole genome shotgun (WGS) entry which is preliminary data.</text>
</comment>
<evidence type="ECO:0000313" key="2">
    <source>
        <dbReference type="EMBL" id="KAK7438885.1"/>
    </source>
</evidence>
<keyword evidence="1" id="KW-0732">Signal</keyword>
<evidence type="ECO:0000313" key="3">
    <source>
        <dbReference type="Proteomes" id="UP001498398"/>
    </source>
</evidence>
<organism evidence="2 3">
    <name type="scientific">Marasmiellus scandens</name>
    <dbReference type="NCBI Taxonomy" id="2682957"/>
    <lineage>
        <taxon>Eukaryota</taxon>
        <taxon>Fungi</taxon>
        <taxon>Dikarya</taxon>
        <taxon>Basidiomycota</taxon>
        <taxon>Agaricomycotina</taxon>
        <taxon>Agaricomycetes</taxon>
        <taxon>Agaricomycetidae</taxon>
        <taxon>Agaricales</taxon>
        <taxon>Marasmiineae</taxon>
        <taxon>Omphalotaceae</taxon>
        <taxon>Marasmiellus</taxon>
    </lineage>
</organism>
<proteinExistence type="predicted"/>
<feature type="chain" id="PRO_5046301783" evidence="1">
    <location>
        <begin position="22"/>
        <end position="186"/>
    </location>
</feature>
<name>A0ABR1IQV6_9AGAR</name>
<dbReference type="Proteomes" id="UP001498398">
    <property type="component" value="Unassembled WGS sequence"/>
</dbReference>
<protein>
    <submittedName>
        <fullName evidence="2">Uncharacterized protein</fullName>
    </submittedName>
</protein>
<reference evidence="2 3" key="1">
    <citation type="submission" date="2024-01" db="EMBL/GenBank/DDBJ databases">
        <title>A draft genome for the cacao thread blight pathogen Marasmiellus scandens.</title>
        <authorList>
            <person name="Baruah I.K."/>
            <person name="Leung J."/>
            <person name="Bukari Y."/>
            <person name="Amoako-Attah I."/>
            <person name="Meinhardt L.W."/>
            <person name="Bailey B.A."/>
            <person name="Cohen S.P."/>
        </authorList>
    </citation>
    <scope>NUCLEOTIDE SEQUENCE [LARGE SCALE GENOMIC DNA]</scope>
    <source>
        <strain evidence="2 3">GH-19</strain>
    </source>
</reference>
<keyword evidence="3" id="KW-1185">Reference proteome</keyword>